<dbReference type="EMBL" id="JBEPSM010000002">
    <property type="protein sequence ID" value="MET4634925.1"/>
    <property type="molecule type" value="Genomic_DNA"/>
</dbReference>
<feature type="region of interest" description="Disordered" evidence="1">
    <location>
        <begin position="773"/>
        <end position="798"/>
    </location>
</feature>
<sequence length="798" mass="88922">MANGLFGTNIAAPEIRQAQLQPAAVPGSTFVRPQQRDAGGNLRALADALGGLNSALQTYGTVVAKEEEDPQSRANRDWIAKRQLMSTDQLREEARLGTPAGVRVREDALNALLGEKANDDFRTRWTTFYNTEFDRSTGDAAAEYERLRQETAEALPNDLAKASFYRLTKDHQSAWMQKDVEEKTSYVKQQINTTVIDSFRNSIDDSLNIHKLDPAKAAEIVFTKSASNRDFLGLSGQEQNETIFAIAEEYALKGNEELARALLDGVRKGADGKDLPPLSKIAGYADKSIRLIEQAGAIRDKNAREGSFKVRVEDDDLIMRGAFTEAEAEKRRNTGVYTDPELANMVDQSKRAGAAIQNKKATDEQKRALRVNSERERGRVIAQAYSAMQRVGGITGIRDVEIPSPTGEGTTTLSRAKSIELVTDLFEENLEDQKAQKIAQGTPEDVAAKQVQSARIAWYSMNRLDNAEWSHALNGIASLVTPETIAERGQLLPQMTANADLYRNLKAANPGYLSTLITDKASREFLEVYDRAITTRRMQPDEALLMAAHEVAKDEIMKVRSMVSQQDAGKIAERLLRDLGLKREGANAAFVMGRIHDMSRSGASEKEIKAELQKEIEDTSVPINGVLVFDHRDLPDDFPDLVQDELKGVFEVFGKRYGLPDASDLFIVAESGESKWSVWSKTLRQPVGASMITPAILDRRRGIRQAAQDELTRAMVAKDDAKRAEAERQFNEEVSTDRARLAETRKSGGRFMNWLADAHEDRLNKRVEAAQEVRLRGEQERAKALREERQKRNKGGRQ</sequence>
<keyword evidence="3" id="KW-1185">Reference proteome</keyword>
<name>A0ABV2R0X4_9HYPH</name>
<dbReference type="Proteomes" id="UP001549321">
    <property type="component" value="Unassembled WGS sequence"/>
</dbReference>
<comment type="caution">
    <text evidence="2">The sequence shown here is derived from an EMBL/GenBank/DDBJ whole genome shotgun (WGS) entry which is preliminary data.</text>
</comment>
<evidence type="ECO:0000313" key="2">
    <source>
        <dbReference type="EMBL" id="MET4634925.1"/>
    </source>
</evidence>
<evidence type="ECO:0000256" key="1">
    <source>
        <dbReference type="SAM" id="MobiDB-lite"/>
    </source>
</evidence>
<feature type="compositionally biased region" description="Basic and acidic residues" evidence="1">
    <location>
        <begin position="773"/>
        <end position="790"/>
    </location>
</feature>
<gene>
    <name evidence="2" type="ORF">ABIE08_002871</name>
</gene>
<protein>
    <submittedName>
        <fullName evidence="2">Uncharacterized protein</fullName>
    </submittedName>
</protein>
<dbReference type="RefSeq" id="WP_354552028.1">
    <property type="nucleotide sequence ID" value="NZ_JBEPSM010000002.1"/>
</dbReference>
<reference evidence="2 3" key="1">
    <citation type="submission" date="2024-06" db="EMBL/GenBank/DDBJ databases">
        <title>Sorghum-associated microbial communities from plants grown in Nebraska, USA.</title>
        <authorList>
            <person name="Schachtman D."/>
        </authorList>
    </citation>
    <scope>NUCLEOTIDE SEQUENCE [LARGE SCALE GENOMIC DNA]</scope>
    <source>
        <strain evidence="2 3">3207</strain>
    </source>
</reference>
<proteinExistence type="predicted"/>
<accession>A0ABV2R0X4</accession>
<evidence type="ECO:0000313" key="3">
    <source>
        <dbReference type="Proteomes" id="UP001549321"/>
    </source>
</evidence>
<organism evidence="2 3">
    <name type="scientific">Kaistia defluvii</name>
    <dbReference type="NCBI Taxonomy" id="410841"/>
    <lineage>
        <taxon>Bacteria</taxon>
        <taxon>Pseudomonadati</taxon>
        <taxon>Pseudomonadota</taxon>
        <taxon>Alphaproteobacteria</taxon>
        <taxon>Hyphomicrobiales</taxon>
        <taxon>Kaistiaceae</taxon>
        <taxon>Kaistia</taxon>
    </lineage>
</organism>